<feature type="compositionally biased region" description="Basic and acidic residues" evidence="1">
    <location>
        <begin position="102"/>
        <end position="115"/>
    </location>
</feature>
<name>A0A9P6NFS9_9BASI</name>
<dbReference type="OrthoDB" id="10522415at2759"/>
<dbReference type="Proteomes" id="UP000886653">
    <property type="component" value="Unassembled WGS sequence"/>
</dbReference>
<accession>A0A9P6NFS9</accession>
<proteinExistence type="predicted"/>
<feature type="non-terminal residue" evidence="2">
    <location>
        <position position="1"/>
    </location>
</feature>
<dbReference type="EMBL" id="MU167336">
    <property type="protein sequence ID" value="KAG0142846.1"/>
    <property type="molecule type" value="Genomic_DNA"/>
</dbReference>
<feature type="region of interest" description="Disordered" evidence="1">
    <location>
        <begin position="55"/>
        <end position="129"/>
    </location>
</feature>
<reference evidence="2" key="1">
    <citation type="submission" date="2013-11" db="EMBL/GenBank/DDBJ databases">
        <title>Genome sequence of the fusiform rust pathogen reveals effectors for host alternation and coevolution with pine.</title>
        <authorList>
            <consortium name="DOE Joint Genome Institute"/>
            <person name="Smith K."/>
            <person name="Pendleton A."/>
            <person name="Kubisiak T."/>
            <person name="Anderson C."/>
            <person name="Salamov A."/>
            <person name="Aerts A."/>
            <person name="Riley R."/>
            <person name="Clum A."/>
            <person name="Lindquist E."/>
            <person name="Ence D."/>
            <person name="Campbell M."/>
            <person name="Kronenberg Z."/>
            <person name="Feau N."/>
            <person name="Dhillon B."/>
            <person name="Hamelin R."/>
            <person name="Burleigh J."/>
            <person name="Smith J."/>
            <person name="Yandell M."/>
            <person name="Nelson C."/>
            <person name="Grigoriev I."/>
            <person name="Davis J."/>
        </authorList>
    </citation>
    <scope>NUCLEOTIDE SEQUENCE</scope>
    <source>
        <strain evidence="2">G11</strain>
    </source>
</reference>
<evidence type="ECO:0000256" key="1">
    <source>
        <dbReference type="SAM" id="MobiDB-lite"/>
    </source>
</evidence>
<organism evidence="2 3">
    <name type="scientific">Cronartium quercuum f. sp. fusiforme G11</name>
    <dbReference type="NCBI Taxonomy" id="708437"/>
    <lineage>
        <taxon>Eukaryota</taxon>
        <taxon>Fungi</taxon>
        <taxon>Dikarya</taxon>
        <taxon>Basidiomycota</taxon>
        <taxon>Pucciniomycotina</taxon>
        <taxon>Pucciniomycetes</taxon>
        <taxon>Pucciniales</taxon>
        <taxon>Coleosporiaceae</taxon>
        <taxon>Cronartium</taxon>
    </lineage>
</organism>
<feature type="region of interest" description="Disordered" evidence="1">
    <location>
        <begin position="1"/>
        <end position="27"/>
    </location>
</feature>
<comment type="caution">
    <text evidence="2">The sequence shown here is derived from an EMBL/GenBank/DDBJ whole genome shotgun (WGS) entry which is preliminary data.</text>
</comment>
<feature type="compositionally biased region" description="Polar residues" evidence="1">
    <location>
        <begin position="56"/>
        <end position="83"/>
    </location>
</feature>
<keyword evidence="3" id="KW-1185">Reference proteome</keyword>
<evidence type="ECO:0000313" key="2">
    <source>
        <dbReference type="EMBL" id="KAG0142846.1"/>
    </source>
</evidence>
<feature type="non-terminal residue" evidence="2">
    <location>
        <position position="143"/>
    </location>
</feature>
<protein>
    <submittedName>
        <fullName evidence="2">Uncharacterized protein</fullName>
    </submittedName>
</protein>
<dbReference type="AlphaFoldDB" id="A0A9P6NFS9"/>
<evidence type="ECO:0000313" key="3">
    <source>
        <dbReference type="Proteomes" id="UP000886653"/>
    </source>
</evidence>
<gene>
    <name evidence="2" type="ORF">CROQUDRAFT_12760</name>
</gene>
<sequence>SNLKRSHQTKTPVTLKKQKSRPVVQESFKLRGGIDEEISPSLARIASGMHERFTFRTLTPLQRRNGSGNRKTSMTPINRTGASRSRPEDHETPTVAPVIQRRHTDIISRHSKETQTHSNNPYEPDRITSPVVATPKLAAFLFK</sequence>